<sequence>MDEKLIFQTGSQPGKEVLLSGDEVTIGRDPENSVVLEDVQISRHHLRIYPDKQNWLIEDLKSTNGTTVNGKALRKAQKLKHGDLVTMGEDSTFEVVLKTEKPKEAEPTANAEVQEKLRIKREKRNDVDPMTDNPIEDIEEFVDEEKDTVKFLDRYPKWAIILMIAIAFIIIFCVIPMVVIEVSDQWCNLFSGFFNSVSPGVCP</sequence>
<dbReference type="PANTHER" id="PTHR23308">
    <property type="entry name" value="NUCLEAR INHIBITOR OF PROTEIN PHOSPHATASE-1"/>
    <property type="match status" value="1"/>
</dbReference>
<evidence type="ECO:0000259" key="2">
    <source>
        <dbReference type="PROSITE" id="PS50006"/>
    </source>
</evidence>
<dbReference type="OrthoDB" id="9816434at2"/>
<gene>
    <name evidence="3" type="ORF">DFR64_0923</name>
</gene>
<feature type="transmembrane region" description="Helical" evidence="1">
    <location>
        <begin position="158"/>
        <end position="180"/>
    </location>
</feature>
<proteinExistence type="predicted"/>
<dbReference type="Proteomes" id="UP000256388">
    <property type="component" value="Unassembled WGS sequence"/>
</dbReference>
<dbReference type="SUPFAM" id="SSF49879">
    <property type="entry name" value="SMAD/FHA domain"/>
    <property type="match status" value="1"/>
</dbReference>
<evidence type="ECO:0000313" key="3">
    <source>
        <dbReference type="EMBL" id="REG11050.1"/>
    </source>
</evidence>
<keyword evidence="1" id="KW-1133">Transmembrane helix</keyword>
<dbReference type="Pfam" id="PF00498">
    <property type="entry name" value="FHA"/>
    <property type="match status" value="1"/>
</dbReference>
<dbReference type="Gene3D" id="2.60.200.20">
    <property type="match status" value="1"/>
</dbReference>
<reference evidence="3 4" key="1">
    <citation type="submission" date="2018-08" db="EMBL/GenBank/DDBJ databases">
        <title>Genomic Encyclopedia of Type Strains, Phase IV (KMG-IV): sequencing the most valuable type-strain genomes for metagenomic binning, comparative biology and taxonomic classification.</title>
        <authorList>
            <person name="Goeker M."/>
        </authorList>
    </citation>
    <scope>NUCLEOTIDE SEQUENCE [LARGE SCALE GENOMIC DNA]</scope>
    <source>
        <strain evidence="3 4">DSM 23923</strain>
    </source>
</reference>
<dbReference type="RefSeq" id="WP_158675042.1">
    <property type="nucleotide sequence ID" value="NZ_AP018437.1"/>
</dbReference>
<evidence type="ECO:0000313" key="4">
    <source>
        <dbReference type="Proteomes" id="UP000256388"/>
    </source>
</evidence>
<dbReference type="AlphaFoldDB" id="A0A347ZSU5"/>
<organism evidence="3 4">
    <name type="scientific">Pelolinea submarina</name>
    <dbReference type="NCBI Taxonomy" id="913107"/>
    <lineage>
        <taxon>Bacteria</taxon>
        <taxon>Bacillati</taxon>
        <taxon>Chloroflexota</taxon>
        <taxon>Anaerolineae</taxon>
        <taxon>Anaerolineales</taxon>
        <taxon>Anaerolineaceae</taxon>
        <taxon>Pelolinea</taxon>
    </lineage>
</organism>
<keyword evidence="4" id="KW-1185">Reference proteome</keyword>
<evidence type="ECO:0000256" key="1">
    <source>
        <dbReference type="SAM" id="Phobius"/>
    </source>
</evidence>
<dbReference type="InterPro" id="IPR000253">
    <property type="entry name" value="FHA_dom"/>
</dbReference>
<dbReference type="InterPro" id="IPR008984">
    <property type="entry name" value="SMAD_FHA_dom_sf"/>
</dbReference>
<keyword evidence="1" id="KW-0472">Membrane</keyword>
<dbReference type="InterPro" id="IPR050923">
    <property type="entry name" value="Cell_Proc_Reg/RNA_Proc"/>
</dbReference>
<keyword evidence="1" id="KW-0812">Transmembrane</keyword>
<feature type="domain" description="FHA" evidence="2">
    <location>
        <begin position="24"/>
        <end position="73"/>
    </location>
</feature>
<protein>
    <submittedName>
        <fullName evidence="3">FHA domain-containing protein</fullName>
    </submittedName>
</protein>
<comment type="caution">
    <text evidence="3">The sequence shown here is derived from an EMBL/GenBank/DDBJ whole genome shotgun (WGS) entry which is preliminary data.</text>
</comment>
<dbReference type="CDD" id="cd00060">
    <property type="entry name" value="FHA"/>
    <property type="match status" value="1"/>
</dbReference>
<dbReference type="PROSITE" id="PS50006">
    <property type="entry name" value="FHA_DOMAIN"/>
    <property type="match status" value="1"/>
</dbReference>
<dbReference type="SMART" id="SM00240">
    <property type="entry name" value="FHA"/>
    <property type="match status" value="1"/>
</dbReference>
<dbReference type="EMBL" id="QUMS01000001">
    <property type="protein sequence ID" value="REG11050.1"/>
    <property type="molecule type" value="Genomic_DNA"/>
</dbReference>
<accession>A0A347ZSU5</accession>
<name>A0A347ZSU5_9CHLR</name>